<gene>
    <name evidence="1" type="ORF">WKR92_02445</name>
</gene>
<evidence type="ECO:0000313" key="1">
    <source>
        <dbReference type="EMBL" id="MFB5944685.1"/>
    </source>
</evidence>
<evidence type="ECO:0000313" key="2">
    <source>
        <dbReference type="Proteomes" id="UP001580928"/>
    </source>
</evidence>
<dbReference type="Gene3D" id="1.50.10.20">
    <property type="match status" value="1"/>
</dbReference>
<name>A0ABV5CBA0_9SPHI</name>
<dbReference type="Proteomes" id="UP001580928">
    <property type="component" value="Unassembled WGS sequence"/>
</dbReference>
<keyword evidence="2" id="KW-1185">Reference proteome</keyword>
<organism evidence="1 2">
    <name type="scientific">Albibacterium profundi</name>
    <dbReference type="NCBI Taxonomy" id="3134906"/>
    <lineage>
        <taxon>Bacteria</taxon>
        <taxon>Pseudomonadati</taxon>
        <taxon>Bacteroidota</taxon>
        <taxon>Sphingobacteriia</taxon>
        <taxon>Sphingobacteriales</taxon>
        <taxon>Sphingobacteriaceae</taxon>
        <taxon>Albibacterium</taxon>
    </lineage>
</organism>
<evidence type="ECO:0008006" key="3">
    <source>
        <dbReference type="Google" id="ProtNLM"/>
    </source>
</evidence>
<comment type="caution">
    <text evidence="1">The sequence shown here is derived from an EMBL/GenBank/DDBJ whole genome shotgun (WGS) entry which is preliminary data.</text>
</comment>
<accession>A0ABV5CBA0</accession>
<reference evidence="1 2" key="1">
    <citation type="submission" date="2024-04" db="EMBL/GenBank/DDBJ databases">
        <title>Albibacterium profundi sp. nov., isolated from sediment of the Challenger Deep of Mariana Trench.</title>
        <authorList>
            <person name="Wang Y."/>
        </authorList>
    </citation>
    <scope>NUCLEOTIDE SEQUENCE [LARGE SCALE GENOMIC DNA]</scope>
    <source>
        <strain evidence="1 2">RHL897</strain>
    </source>
</reference>
<dbReference type="RefSeq" id="WP_375556248.1">
    <property type="nucleotide sequence ID" value="NZ_JBBVGT010000002.1"/>
</dbReference>
<dbReference type="EMBL" id="JBBVGT010000002">
    <property type="protein sequence ID" value="MFB5944685.1"/>
    <property type="molecule type" value="Genomic_DNA"/>
</dbReference>
<proteinExistence type="predicted"/>
<protein>
    <recommendedName>
        <fullName evidence="3">Squalene cyclase C-terminal domain-containing protein</fullName>
    </recommendedName>
</protein>
<dbReference type="SUPFAM" id="SSF48239">
    <property type="entry name" value="Terpenoid cyclases/Protein prenyltransferases"/>
    <property type="match status" value="1"/>
</dbReference>
<dbReference type="InterPro" id="IPR008930">
    <property type="entry name" value="Terpenoid_cyclase/PrenylTrfase"/>
</dbReference>
<sequence>MLGISKAPLPEKLSPETNISKAIDRGLSYLVSHQFPNGEFCTYYSPDDPMKEWCVPDSTVFPTSIIANTLLVLQERQEVKTIYSKTIPFLIYQRMRYGTWQHFTKWHKLFPVSPPDIDNTIFAYSFLKSQNTDSPDPSQLILANHNRNGFLYTWFAFRMEKNGNSQYWRLILRELKRPIKTLAFWKINDCRRNDVDLGVNLNVLSFLGKRKATEPIIEFISKQIIQKDVIKTDGWYRSPIILYYLFSRNAKHKIEAFINIYPLIIENILDHYKPDKGFNDTILETALAISSLINLGYTGVEIEEGISFLLRSQAENGEWARSIFFYSGPKQVVGWGSEELTTGFCLEALALYDKLMKHASDS</sequence>